<evidence type="ECO:0000256" key="1">
    <source>
        <dbReference type="SAM" id="MobiDB-lite"/>
    </source>
</evidence>
<comment type="caution">
    <text evidence="2">The sequence shown here is derived from an EMBL/GenBank/DDBJ whole genome shotgun (WGS) entry which is preliminary data.</text>
</comment>
<evidence type="ECO:0000313" key="3">
    <source>
        <dbReference type="Proteomes" id="UP001221757"/>
    </source>
</evidence>
<accession>A0AAD7G9L8</accession>
<feature type="compositionally biased region" description="Basic and acidic residues" evidence="1">
    <location>
        <begin position="1"/>
        <end position="18"/>
    </location>
</feature>
<evidence type="ECO:0000313" key="2">
    <source>
        <dbReference type="EMBL" id="KAJ7681398.1"/>
    </source>
</evidence>
<sequence length="179" mass="18902">MIRREVSGVQAERSRRQTEAVSARGNGADDWIGDVSTTGASSACIDTLVVDGPDTQVSAPIGDPVGTMGAKAGIWRVLAKKSAELGNIIHPIIVHKLAGCLAVEVFLVCRGTFEPFMGIGKHFGALQSASRGDWGGKKEGRKWSGLPRVPMCPNRFADAKIASAAFSNNTGTFDGMCRI</sequence>
<name>A0AAD7G9L8_MYCRO</name>
<dbReference type="AlphaFoldDB" id="A0AAD7G9L8"/>
<gene>
    <name evidence="2" type="ORF">B0H17DRAFT_1138433</name>
</gene>
<keyword evidence="3" id="KW-1185">Reference proteome</keyword>
<reference evidence="2" key="1">
    <citation type="submission" date="2023-03" db="EMBL/GenBank/DDBJ databases">
        <title>Massive genome expansion in bonnet fungi (Mycena s.s.) driven by repeated elements and novel gene families across ecological guilds.</title>
        <authorList>
            <consortium name="Lawrence Berkeley National Laboratory"/>
            <person name="Harder C.B."/>
            <person name="Miyauchi S."/>
            <person name="Viragh M."/>
            <person name="Kuo A."/>
            <person name="Thoen E."/>
            <person name="Andreopoulos B."/>
            <person name="Lu D."/>
            <person name="Skrede I."/>
            <person name="Drula E."/>
            <person name="Henrissat B."/>
            <person name="Morin E."/>
            <person name="Kohler A."/>
            <person name="Barry K."/>
            <person name="LaButti K."/>
            <person name="Morin E."/>
            <person name="Salamov A."/>
            <person name="Lipzen A."/>
            <person name="Mereny Z."/>
            <person name="Hegedus B."/>
            <person name="Baldrian P."/>
            <person name="Stursova M."/>
            <person name="Weitz H."/>
            <person name="Taylor A."/>
            <person name="Grigoriev I.V."/>
            <person name="Nagy L.G."/>
            <person name="Martin F."/>
            <person name="Kauserud H."/>
        </authorList>
    </citation>
    <scope>NUCLEOTIDE SEQUENCE</scope>
    <source>
        <strain evidence="2">CBHHK067</strain>
    </source>
</reference>
<organism evidence="2 3">
    <name type="scientific">Mycena rosella</name>
    <name type="common">Pink bonnet</name>
    <name type="synonym">Agaricus rosellus</name>
    <dbReference type="NCBI Taxonomy" id="1033263"/>
    <lineage>
        <taxon>Eukaryota</taxon>
        <taxon>Fungi</taxon>
        <taxon>Dikarya</taxon>
        <taxon>Basidiomycota</taxon>
        <taxon>Agaricomycotina</taxon>
        <taxon>Agaricomycetes</taxon>
        <taxon>Agaricomycetidae</taxon>
        <taxon>Agaricales</taxon>
        <taxon>Marasmiineae</taxon>
        <taxon>Mycenaceae</taxon>
        <taxon>Mycena</taxon>
    </lineage>
</organism>
<dbReference type="EMBL" id="JARKIE010000118">
    <property type="protein sequence ID" value="KAJ7681398.1"/>
    <property type="molecule type" value="Genomic_DNA"/>
</dbReference>
<protein>
    <submittedName>
        <fullName evidence="2">Uncharacterized protein</fullName>
    </submittedName>
</protein>
<feature type="region of interest" description="Disordered" evidence="1">
    <location>
        <begin position="1"/>
        <end position="24"/>
    </location>
</feature>
<dbReference type="Proteomes" id="UP001221757">
    <property type="component" value="Unassembled WGS sequence"/>
</dbReference>
<proteinExistence type="predicted"/>